<dbReference type="Pfam" id="PF04847">
    <property type="entry name" value="Calcipressin"/>
    <property type="match status" value="1"/>
</dbReference>
<name>A0A672QPJ1_SINGR</name>
<comment type="function">
    <text evidence="2">Inhibits calcineurin-dependent transcriptional responses by binding to the catalytic domain of calcineurin A. Could play a role during central nervous system development.</text>
</comment>
<comment type="similarity">
    <text evidence="1">Belongs to the RCAN family.</text>
</comment>
<organism evidence="4 5">
    <name type="scientific">Sinocyclocheilus grahami</name>
    <name type="common">Dianchi golden-line fish</name>
    <name type="synonym">Barbus grahami</name>
    <dbReference type="NCBI Taxonomy" id="75366"/>
    <lineage>
        <taxon>Eukaryota</taxon>
        <taxon>Metazoa</taxon>
        <taxon>Chordata</taxon>
        <taxon>Craniata</taxon>
        <taxon>Vertebrata</taxon>
        <taxon>Euteleostomi</taxon>
        <taxon>Actinopterygii</taxon>
        <taxon>Neopterygii</taxon>
        <taxon>Teleostei</taxon>
        <taxon>Ostariophysi</taxon>
        <taxon>Cypriniformes</taxon>
        <taxon>Cyprinidae</taxon>
        <taxon>Cyprininae</taxon>
        <taxon>Sinocyclocheilus</taxon>
    </lineage>
</organism>
<feature type="compositionally biased region" description="Acidic residues" evidence="3">
    <location>
        <begin position="178"/>
        <end position="189"/>
    </location>
</feature>
<evidence type="ECO:0000313" key="5">
    <source>
        <dbReference type="Proteomes" id="UP000472262"/>
    </source>
</evidence>
<dbReference type="SUPFAM" id="SSF54928">
    <property type="entry name" value="RNA-binding domain, RBD"/>
    <property type="match status" value="1"/>
</dbReference>
<dbReference type="Proteomes" id="UP000472262">
    <property type="component" value="Unassembled WGS sequence"/>
</dbReference>
<reference evidence="4" key="2">
    <citation type="submission" date="2025-09" db="UniProtKB">
        <authorList>
            <consortium name="Ensembl"/>
        </authorList>
    </citation>
    <scope>IDENTIFICATION</scope>
</reference>
<dbReference type="GO" id="GO:0005634">
    <property type="term" value="C:nucleus"/>
    <property type="evidence" value="ECO:0007669"/>
    <property type="project" value="TreeGrafter"/>
</dbReference>
<protein>
    <submittedName>
        <fullName evidence="4">Calcipressin-1-like</fullName>
    </submittedName>
</protein>
<evidence type="ECO:0000313" key="4">
    <source>
        <dbReference type="Ensembl" id="ENSSGRP00000077924.1"/>
    </source>
</evidence>
<dbReference type="GO" id="GO:0003676">
    <property type="term" value="F:nucleic acid binding"/>
    <property type="evidence" value="ECO:0007669"/>
    <property type="project" value="InterPro"/>
</dbReference>
<dbReference type="InterPro" id="IPR035979">
    <property type="entry name" value="RBD_domain_sf"/>
</dbReference>
<proteinExistence type="inferred from homology"/>
<dbReference type="AlphaFoldDB" id="A0A672QPJ1"/>
<dbReference type="Gene3D" id="3.30.70.330">
    <property type="match status" value="1"/>
</dbReference>
<feature type="region of interest" description="Disordered" evidence="3">
    <location>
        <begin position="160"/>
        <end position="213"/>
    </location>
</feature>
<gene>
    <name evidence="4" type="primary">LOC107597485</name>
</gene>
<evidence type="ECO:0000256" key="1">
    <source>
        <dbReference type="ARBA" id="ARBA00008209"/>
    </source>
</evidence>
<dbReference type="Ensembl" id="ENSSGRT00000082956.1">
    <property type="protein sequence ID" value="ENSSGRP00000077924.1"/>
    <property type="gene ID" value="ENSSGRG00000039450.1"/>
</dbReference>
<reference evidence="4" key="1">
    <citation type="submission" date="2025-08" db="UniProtKB">
        <authorList>
            <consortium name="Ensembl"/>
        </authorList>
    </citation>
    <scope>IDENTIFICATION</scope>
</reference>
<evidence type="ECO:0000256" key="2">
    <source>
        <dbReference type="ARBA" id="ARBA00024927"/>
    </source>
</evidence>
<accession>A0A672QPJ1</accession>
<dbReference type="GO" id="GO:0005737">
    <property type="term" value="C:cytoplasm"/>
    <property type="evidence" value="ECO:0007669"/>
    <property type="project" value="TreeGrafter"/>
</dbReference>
<dbReference type="InterPro" id="IPR012677">
    <property type="entry name" value="Nucleotide-bd_a/b_plait_sf"/>
</dbReference>
<dbReference type="PANTHER" id="PTHR10300:SF4">
    <property type="entry name" value="CALCIPRESSIN-1"/>
    <property type="match status" value="1"/>
</dbReference>
<dbReference type="PANTHER" id="PTHR10300">
    <property type="entry name" value="CALCIPRESSIN"/>
    <property type="match status" value="1"/>
</dbReference>
<dbReference type="GO" id="GO:0019722">
    <property type="term" value="P:calcium-mediated signaling"/>
    <property type="evidence" value="ECO:0007669"/>
    <property type="project" value="InterPro"/>
</dbReference>
<dbReference type="InterPro" id="IPR006931">
    <property type="entry name" value="Calcipressin"/>
</dbReference>
<keyword evidence="5" id="KW-1185">Reference proteome</keyword>
<dbReference type="FunFam" id="3.30.70.330:FF:000092">
    <property type="entry name" value="Calcipressin-2 isoform 2"/>
    <property type="match status" value="1"/>
</dbReference>
<dbReference type="GO" id="GO:0008597">
    <property type="term" value="F:calcium-dependent protein serine/threonine phosphatase regulator activity"/>
    <property type="evidence" value="ECO:0007669"/>
    <property type="project" value="TreeGrafter"/>
</dbReference>
<evidence type="ECO:0000256" key="3">
    <source>
        <dbReference type="SAM" id="MobiDB-lite"/>
    </source>
</evidence>
<sequence length="213" mass="24089">MCGSYSFKSLHSLKWSIRTHSVRSVCVFTACSNSLLPWKPISCRASFEDLFRAFDRNVTFQFFKSFRRVRINFTNALAAAEARAKLHKSDFNGREVRLYFAQSVHIGSPHLEPPKPDKQFLLSPPPSPPVGWEQSKDATPFINYDLLCAIAKLGPGEKYELQPGTPTTPSVVVHVCENDQESSGNEEEMDGGRRPRPKIVQTRRPEYSPSVMQ</sequence>